<dbReference type="GO" id="GO:0007165">
    <property type="term" value="P:signal transduction"/>
    <property type="evidence" value="ECO:0007669"/>
    <property type="project" value="TreeGrafter"/>
</dbReference>
<dbReference type="CDD" id="cd14014">
    <property type="entry name" value="STKc_PknB_like"/>
    <property type="match status" value="1"/>
</dbReference>
<dbReference type="InterPro" id="IPR011009">
    <property type="entry name" value="Kinase-like_dom_sf"/>
</dbReference>
<organism evidence="7 8">
    <name type="scientific">Vibrio orientalis CIP 102891 = ATCC 33934</name>
    <dbReference type="NCBI Taxonomy" id="675816"/>
    <lineage>
        <taxon>Bacteria</taxon>
        <taxon>Pseudomonadati</taxon>
        <taxon>Pseudomonadota</taxon>
        <taxon>Gammaproteobacteria</taxon>
        <taxon>Vibrionales</taxon>
        <taxon>Vibrionaceae</taxon>
        <taxon>Vibrio</taxon>
        <taxon>Vibrio oreintalis group</taxon>
    </lineage>
</organism>
<dbReference type="RefSeq" id="WP_004416128.1">
    <property type="nucleotide sequence ID" value="NZ_ACZV01000004.1"/>
</dbReference>
<sequence length="347" mass="38409">MASERYKYQKHLDNGSYGSVALYSDIFLDRNVAVKTINTSTADDIDSILEEVKLLKSVYSKHVVNLYDVVHTPTSIDIYQEYLSGEDLVNKSGKCSKAEILSLGYQLAFGLSDIHKSGICHRDIKLENAKFDAQGVLKIFDFGVSREGDPHQTQNGFGTLEYRAPEIYKLHSEQSVTVSFAADIFSYGVTMHKLAFGGACNFSGYVPKVPQSAPLFAHLGLSVTLTQLLTKTLSYNPEDRPTAEELTYHLGREITQGWHTGSFVTSSGTHFVNSANPTARLKSQSNQAITIYYNGFDFVVQEVEGDVYLNNQSAKPGNILHQACVVTFDGEQRSFVSFSSSHPEIVL</sequence>
<name>F9SML4_VIBOR</name>
<dbReference type="PATRIC" id="fig|675816.5.peg.151"/>
<dbReference type="EMBL" id="AFWH01000001">
    <property type="protein sequence ID" value="EGU54069.1"/>
    <property type="molecule type" value="Genomic_DNA"/>
</dbReference>
<feature type="domain" description="Protein kinase" evidence="6">
    <location>
        <begin position="6"/>
        <end position="252"/>
    </location>
</feature>
<dbReference type="Pfam" id="PF00069">
    <property type="entry name" value="Pkinase"/>
    <property type="match status" value="1"/>
</dbReference>
<keyword evidence="1" id="KW-0723">Serine/threonine-protein kinase</keyword>
<proteinExistence type="predicted"/>
<evidence type="ECO:0000313" key="8">
    <source>
        <dbReference type="Proteomes" id="UP000002817"/>
    </source>
</evidence>
<accession>F9SML4</accession>
<dbReference type="Proteomes" id="UP000002817">
    <property type="component" value="Unassembled WGS sequence"/>
</dbReference>
<comment type="caution">
    <text evidence="7">The sequence shown here is derived from an EMBL/GenBank/DDBJ whole genome shotgun (WGS) entry which is preliminary data.</text>
</comment>
<dbReference type="SUPFAM" id="SSF56112">
    <property type="entry name" value="Protein kinase-like (PK-like)"/>
    <property type="match status" value="1"/>
</dbReference>
<evidence type="ECO:0000256" key="2">
    <source>
        <dbReference type="ARBA" id="ARBA00022679"/>
    </source>
</evidence>
<evidence type="ECO:0000313" key="7">
    <source>
        <dbReference type="EMBL" id="EGU54069.1"/>
    </source>
</evidence>
<dbReference type="GO" id="GO:0004674">
    <property type="term" value="F:protein serine/threonine kinase activity"/>
    <property type="evidence" value="ECO:0007669"/>
    <property type="project" value="UniProtKB-KW"/>
</dbReference>
<dbReference type="AlphaFoldDB" id="F9SML4"/>
<dbReference type="OrthoDB" id="9801841at2"/>
<evidence type="ECO:0000256" key="4">
    <source>
        <dbReference type="ARBA" id="ARBA00022777"/>
    </source>
</evidence>
<dbReference type="PANTHER" id="PTHR43895:SF150">
    <property type="entry name" value="SERINE_THREONINE-PROTEIN KINASE STK11"/>
    <property type="match status" value="1"/>
</dbReference>
<dbReference type="PANTHER" id="PTHR43895">
    <property type="entry name" value="CALCIUM/CALMODULIN-DEPENDENT PROTEIN KINASE KINASE-RELATED"/>
    <property type="match status" value="1"/>
</dbReference>
<keyword evidence="4 7" id="KW-0418">Kinase</keyword>
<keyword evidence="2" id="KW-0808">Transferase</keyword>
<evidence type="ECO:0000259" key="6">
    <source>
        <dbReference type="PROSITE" id="PS50011"/>
    </source>
</evidence>
<keyword evidence="5" id="KW-0067">ATP-binding</keyword>
<evidence type="ECO:0000256" key="5">
    <source>
        <dbReference type="ARBA" id="ARBA00022840"/>
    </source>
</evidence>
<reference evidence="7 8" key="1">
    <citation type="journal article" date="2012" name="Int. J. Syst. Evol. Microbiol.">
        <title>Vibrio caribbeanicus sp. nov., isolated from the marine sponge Scleritoderma cyanea.</title>
        <authorList>
            <person name="Hoffmann M."/>
            <person name="Monday S.R."/>
            <person name="Allard M.W."/>
            <person name="Strain E.A."/>
            <person name="Whittaker P."/>
            <person name="Naum M."/>
            <person name="McCarthy P.J."/>
            <person name="Lopez J.V."/>
            <person name="Fischer M."/>
            <person name="Brown E.W."/>
        </authorList>
    </citation>
    <scope>NUCLEOTIDE SEQUENCE [LARGE SCALE GENOMIC DNA]</scope>
    <source>
        <strain evidence="8">CIP 102891 / ATCC 33934</strain>
    </source>
</reference>
<dbReference type="GO" id="GO:0005524">
    <property type="term" value="F:ATP binding"/>
    <property type="evidence" value="ECO:0007669"/>
    <property type="project" value="UniProtKB-KW"/>
</dbReference>
<evidence type="ECO:0000256" key="3">
    <source>
        <dbReference type="ARBA" id="ARBA00022741"/>
    </source>
</evidence>
<gene>
    <name evidence="7" type="ORF">VIOR3934_19620</name>
</gene>
<dbReference type="Gene3D" id="1.10.510.10">
    <property type="entry name" value="Transferase(Phosphotransferase) domain 1"/>
    <property type="match status" value="1"/>
</dbReference>
<dbReference type="InterPro" id="IPR000719">
    <property type="entry name" value="Prot_kinase_dom"/>
</dbReference>
<evidence type="ECO:0000256" key="1">
    <source>
        <dbReference type="ARBA" id="ARBA00022527"/>
    </source>
</evidence>
<dbReference type="SMART" id="SM00220">
    <property type="entry name" value="S_TKc"/>
    <property type="match status" value="1"/>
</dbReference>
<protein>
    <submittedName>
        <fullName evidence="7">Protein kinase</fullName>
    </submittedName>
</protein>
<dbReference type="PROSITE" id="PS50011">
    <property type="entry name" value="PROTEIN_KINASE_DOM"/>
    <property type="match status" value="1"/>
</dbReference>
<keyword evidence="3" id="KW-0547">Nucleotide-binding</keyword>